<dbReference type="Pfam" id="PF07690">
    <property type="entry name" value="MFS_1"/>
    <property type="match status" value="1"/>
</dbReference>
<keyword evidence="1" id="KW-1133">Transmembrane helix</keyword>
<feature type="transmembrane region" description="Helical" evidence="1">
    <location>
        <begin position="317"/>
        <end position="340"/>
    </location>
</feature>
<feature type="transmembrane region" description="Helical" evidence="1">
    <location>
        <begin position="346"/>
        <end position="365"/>
    </location>
</feature>
<feature type="transmembrane region" description="Helical" evidence="1">
    <location>
        <begin position="194"/>
        <end position="218"/>
    </location>
</feature>
<keyword evidence="1" id="KW-0812">Transmembrane</keyword>
<dbReference type="AlphaFoldDB" id="A0A3B0RNS0"/>
<feature type="transmembrane region" description="Helical" evidence="1">
    <location>
        <begin position="259"/>
        <end position="278"/>
    </location>
</feature>
<dbReference type="EMBL" id="UOEH01000118">
    <property type="protein sequence ID" value="VAV93549.1"/>
    <property type="molecule type" value="Genomic_DNA"/>
</dbReference>
<dbReference type="GO" id="GO:0022857">
    <property type="term" value="F:transmembrane transporter activity"/>
    <property type="evidence" value="ECO:0007669"/>
    <property type="project" value="InterPro"/>
</dbReference>
<accession>A0A3B0RNS0</accession>
<feature type="transmembrane region" description="Helical" evidence="1">
    <location>
        <begin position="65"/>
        <end position="83"/>
    </location>
</feature>
<dbReference type="InterPro" id="IPR036259">
    <property type="entry name" value="MFS_trans_sf"/>
</dbReference>
<evidence type="ECO:0000313" key="2">
    <source>
        <dbReference type="EMBL" id="VAV93549.1"/>
    </source>
</evidence>
<dbReference type="InterPro" id="IPR011701">
    <property type="entry name" value="MFS"/>
</dbReference>
<feature type="transmembrane region" description="Helical" evidence="1">
    <location>
        <begin position="284"/>
        <end position="305"/>
    </location>
</feature>
<feature type="transmembrane region" description="Helical" evidence="1">
    <location>
        <begin position="45"/>
        <end position="60"/>
    </location>
</feature>
<reference evidence="2" key="1">
    <citation type="submission" date="2018-06" db="EMBL/GenBank/DDBJ databases">
        <authorList>
            <person name="Zhirakovskaya E."/>
        </authorList>
    </citation>
    <scope>NUCLEOTIDE SEQUENCE</scope>
</reference>
<feature type="transmembrane region" description="Helical" evidence="1">
    <location>
        <begin position="89"/>
        <end position="106"/>
    </location>
</feature>
<proteinExistence type="predicted"/>
<dbReference type="Gene3D" id="1.20.1250.20">
    <property type="entry name" value="MFS general substrate transporter like domains"/>
    <property type="match status" value="1"/>
</dbReference>
<protein>
    <submittedName>
        <fullName evidence="2">Uncharacterized MFS-type transporter</fullName>
    </submittedName>
</protein>
<feature type="transmembrane region" description="Helical" evidence="1">
    <location>
        <begin position="127"/>
        <end position="149"/>
    </location>
</feature>
<feature type="transmembrane region" description="Helical" evidence="1">
    <location>
        <begin position="155"/>
        <end position="173"/>
    </location>
</feature>
<name>A0A3B0RNS0_9ZZZZ</name>
<keyword evidence="1" id="KW-0472">Membrane</keyword>
<organism evidence="2">
    <name type="scientific">hydrothermal vent metagenome</name>
    <dbReference type="NCBI Taxonomy" id="652676"/>
    <lineage>
        <taxon>unclassified sequences</taxon>
        <taxon>metagenomes</taxon>
        <taxon>ecological metagenomes</taxon>
    </lineage>
</organism>
<dbReference type="SUPFAM" id="SSF103473">
    <property type="entry name" value="MFS general substrate transporter"/>
    <property type="match status" value="1"/>
</dbReference>
<feature type="transmembrane region" description="Helical" evidence="1">
    <location>
        <begin position="230"/>
        <end position="252"/>
    </location>
</feature>
<evidence type="ECO:0000256" key="1">
    <source>
        <dbReference type="SAM" id="Phobius"/>
    </source>
</evidence>
<gene>
    <name evidence="2" type="ORF">MNBD_ALPHA05-770</name>
</gene>
<sequence>MALALMTAATQLSFAAWYTLAKNFAVDGIGMTGAEIGLQETIREIPGFLAFLVIYVLLFMREQTLALISLVVLGVWVAITGFFPTVTGFLLTTFIMSVGFHYFETVNQSLQLQWLPKAEAPQLLGKLIAVAAGAQLGVYAIIALAWKAFALSFEAVFMLFGAITLVITAYVWRRFPYFEEKTPQHKKLIIRRRYWLYYALTFMSGARRQIFTVFAALLMVQKFGYEVNEIALLFLINTGFNIFFAPKIGALIGRFGERYALRFEYIGLIGVFIAYAFVSNPWAAAGLYIVDHAFFAMAIAIKTYFQKIADPADMAGTAGFAFTINHVAAIIIPVSFGLVWLVSPALVFLLGAVMACGSLALTFLIPRHPEEGAETIFVTPPLAAQ</sequence>